<dbReference type="InterPro" id="IPR045864">
    <property type="entry name" value="aa-tRNA-synth_II/BPL/LPL"/>
</dbReference>
<evidence type="ECO:0000313" key="16">
    <source>
        <dbReference type="Proteomes" id="UP000807371"/>
    </source>
</evidence>
<evidence type="ECO:0000256" key="5">
    <source>
        <dbReference type="ARBA" id="ARBA00022598"/>
    </source>
</evidence>
<evidence type="ECO:0000256" key="7">
    <source>
        <dbReference type="ARBA" id="ARBA00022741"/>
    </source>
</evidence>
<dbReference type="EC" id="6.1.1.20" evidence="13"/>
<keyword evidence="10 13" id="KW-0648">Protein biosynthesis</keyword>
<dbReference type="RefSeq" id="WP_197991103.1">
    <property type="nucleotide sequence ID" value="NZ_JACYXC010000001.1"/>
</dbReference>
<keyword evidence="7 13" id="KW-0547">Nucleotide-binding</keyword>
<dbReference type="NCBIfam" id="TIGR00468">
    <property type="entry name" value="pheS"/>
    <property type="match status" value="1"/>
</dbReference>
<dbReference type="InterPro" id="IPR022911">
    <property type="entry name" value="Phe_tRNA_ligase_alpha1_bac"/>
</dbReference>
<protein>
    <recommendedName>
        <fullName evidence="13">Phenylalanine--tRNA ligase alpha subunit</fullName>
        <ecNumber evidence="13">6.1.1.20</ecNumber>
    </recommendedName>
    <alternativeName>
        <fullName evidence="13">Phenylalanyl-tRNA synthetase alpha subunit</fullName>
        <shortName evidence="13">PheRS</shortName>
    </alternativeName>
</protein>
<dbReference type="PANTHER" id="PTHR11538">
    <property type="entry name" value="PHENYLALANYL-TRNA SYNTHETASE"/>
    <property type="match status" value="1"/>
</dbReference>
<evidence type="ECO:0000256" key="2">
    <source>
        <dbReference type="ARBA" id="ARBA00010207"/>
    </source>
</evidence>
<keyword evidence="11 13" id="KW-0030">Aminoacyl-tRNA synthetase</keyword>
<comment type="subcellular location">
    <subcellularLocation>
        <location evidence="1 13">Cytoplasm</location>
    </subcellularLocation>
</comment>
<keyword evidence="4 13" id="KW-0963">Cytoplasm</keyword>
<dbReference type="CDD" id="cd00496">
    <property type="entry name" value="PheRS_alpha_core"/>
    <property type="match status" value="1"/>
</dbReference>
<dbReference type="SUPFAM" id="SSF55681">
    <property type="entry name" value="Class II aaRS and biotin synthetases"/>
    <property type="match status" value="1"/>
</dbReference>
<keyword evidence="6 13" id="KW-0479">Metal-binding</keyword>
<evidence type="ECO:0000256" key="1">
    <source>
        <dbReference type="ARBA" id="ARBA00004496"/>
    </source>
</evidence>
<dbReference type="Proteomes" id="UP000807371">
    <property type="component" value="Unassembled WGS sequence"/>
</dbReference>
<evidence type="ECO:0000256" key="9">
    <source>
        <dbReference type="ARBA" id="ARBA00022842"/>
    </source>
</evidence>
<dbReference type="InterPro" id="IPR004188">
    <property type="entry name" value="Phe-tRNA_ligase_II_N"/>
</dbReference>
<evidence type="ECO:0000256" key="13">
    <source>
        <dbReference type="HAMAP-Rule" id="MF_00281"/>
    </source>
</evidence>
<feature type="domain" description="Aminoacyl-transfer RNA synthetases class-II family profile" evidence="14">
    <location>
        <begin position="127"/>
        <end position="367"/>
    </location>
</feature>
<evidence type="ECO:0000256" key="10">
    <source>
        <dbReference type="ARBA" id="ARBA00022917"/>
    </source>
</evidence>
<keyword evidence="5 13" id="KW-0436">Ligase</keyword>
<evidence type="ECO:0000313" key="15">
    <source>
        <dbReference type="EMBL" id="MBH5337874.1"/>
    </source>
</evidence>
<evidence type="ECO:0000256" key="6">
    <source>
        <dbReference type="ARBA" id="ARBA00022723"/>
    </source>
</evidence>
<dbReference type="Gene3D" id="3.30.930.10">
    <property type="entry name" value="Bira Bifunctional Protein, Domain 2"/>
    <property type="match status" value="1"/>
</dbReference>
<evidence type="ECO:0000256" key="4">
    <source>
        <dbReference type="ARBA" id="ARBA00022490"/>
    </source>
</evidence>
<name>A0ABS0NRP2_9ACTN</name>
<gene>
    <name evidence="13 15" type="primary">pheS</name>
    <name evidence="15" type="ORF">IHE55_25060</name>
</gene>
<proteinExistence type="inferred from homology"/>
<comment type="cofactor">
    <cofactor evidence="13">
        <name>Mg(2+)</name>
        <dbReference type="ChEBI" id="CHEBI:18420"/>
    </cofactor>
    <text evidence="13">Binds 2 magnesium ions per tetramer.</text>
</comment>
<dbReference type="Pfam" id="PF01409">
    <property type="entry name" value="tRNA-synt_2d"/>
    <property type="match status" value="1"/>
</dbReference>
<evidence type="ECO:0000256" key="3">
    <source>
        <dbReference type="ARBA" id="ARBA00011209"/>
    </source>
</evidence>
<dbReference type="HAMAP" id="MF_00281">
    <property type="entry name" value="Phe_tRNA_synth_alpha1"/>
    <property type="match status" value="1"/>
</dbReference>
<dbReference type="EMBL" id="JACYXC010000001">
    <property type="protein sequence ID" value="MBH5337874.1"/>
    <property type="molecule type" value="Genomic_DNA"/>
</dbReference>
<reference evidence="15 16" key="1">
    <citation type="submission" date="2020-09" db="EMBL/GenBank/DDBJ databases">
        <title>Biosynthesis of the nuclear factor of activated T cells inhibitor NFAT-133 and its congeners in Streptomyces pactum.</title>
        <authorList>
            <person name="Zhou W."/>
            <person name="Posri P."/>
            <person name="Abugrain M.E."/>
            <person name="Weisberg A.J."/>
            <person name="Chang J.H."/>
            <person name="Mahmud T."/>
        </authorList>
    </citation>
    <scope>NUCLEOTIDE SEQUENCE [LARGE SCALE GENOMIC DNA]</scope>
    <source>
        <strain evidence="15 16">ATCC 27456</strain>
    </source>
</reference>
<dbReference type="PROSITE" id="PS50862">
    <property type="entry name" value="AA_TRNA_LIGASE_II"/>
    <property type="match status" value="1"/>
</dbReference>
<comment type="subunit">
    <text evidence="3 13">Tetramer of two alpha and two beta subunits.</text>
</comment>
<accession>A0ABS0NRP2</accession>
<dbReference type="GO" id="GO:0004826">
    <property type="term" value="F:phenylalanine-tRNA ligase activity"/>
    <property type="evidence" value="ECO:0007669"/>
    <property type="project" value="UniProtKB-EC"/>
</dbReference>
<dbReference type="InterPro" id="IPR004529">
    <property type="entry name" value="Phe-tRNA-synth_IIc_asu"/>
</dbReference>
<dbReference type="InterPro" id="IPR002319">
    <property type="entry name" value="Phenylalanyl-tRNA_Synthase"/>
</dbReference>
<feature type="binding site" evidence="13">
    <location>
        <position position="276"/>
    </location>
    <ligand>
        <name>Mg(2+)</name>
        <dbReference type="ChEBI" id="CHEBI:18420"/>
        <note>shared with beta subunit</note>
    </ligand>
</feature>
<comment type="caution">
    <text evidence="15">The sequence shown here is derived from an EMBL/GenBank/DDBJ whole genome shotgun (WGS) entry which is preliminary data.</text>
</comment>
<dbReference type="PANTHER" id="PTHR11538:SF41">
    <property type="entry name" value="PHENYLALANINE--TRNA LIGASE, MITOCHONDRIAL"/>
    <property type="match status" value="1"/>
</dbReference>
<organism evidence="15 16">
    <name type="scientific">Streptomyces pactum</name>
    <dbReference type="NCBI Taxonomy" id="68249"/>
    <lineage>
        <taxon>Bacteria</taxon>
        <taxon>Bacillati</taxon>
        <taxon>Actinomycetota</taxon>
        <taxon>Actinomycetes</taxon>
        <taxon>Kitasatosporales</taxon>
        <taxon>Streptomycetaceae</taxon>
        <taxon>Streptomyces</taxon>
    </lineage>
</organism>
<sequence>MSAPNKSYDPVEVEALKPEEVARMRDEALAAVAAAADLDALREVKIAHTGDRSPLALANREIGALPPHAKADAGKRVGQARGAVNQALKARQEQLEAERDARVLVEEAVDVSLPHDRTPAGARHPITTLSERIEDIFVAMGYEVAEGPEVEAEWYNFDALNFPPDHPAREMQDTFFVQGREGAESGVVLRTHTSPVQIRSMIDREPPIYVICPGRTFRTDELDATHTPVFTQVELLAIDEGLTMADLKGTLDHMVRALFGPDMRTRLRPNYFPFTEPSAEMDMVCFVCRGESVGNPDRPCRTCSSEGWIELGGCGMVNPRVLVACGLDPEKYSGFAFGFGIERMLMFRHNVDDMRDMVEGDVRFTRPFGMEI</sequence>
<evidence type="ECO:0000259" key="14">
    <source>
        <dbReference type="PROSITE" id="PS50862"/>
    </source>
</evidence>
<keyword evidence="16" id="KW-1185">Reference proteome</keyword>
<dbReference type="InterPro" id="IPR010978">
    <property type="entry name" value="tRNA-bd_arm"/>
</dbReference>
<evidence type="ECO:0000256" key="11">
    <source>
        <dbReference type="ARBA" id="ARBA00023146"/>
    </source>
</evidence>
<dbReference type="Pfam" id="PF02912">
    <property type="entry name" value="Phe_tRNA-synt_N"/>
    <property type="match status" value="1"/>
</dbReference>
<dbReference type="SUPFAM" id="SSF46589">
    <property type="entry name" value="tRNA-binding arm"/>
    <property type="match status" value="1"/>
</dbReference>
<evidence type="ECO:0000256" key="12">
    <source>
        <dbReference type="ARBA" id="ARBA00049255"/>
    </source>
</evidence>
<comment type="similarity">
    <text evidence="2 13">Belongs to the class-II aminoacyl-tRNA synthetase family. Phe-tRNA synthetase alpha subunit type 1 subfamily.</text>
</comment>
<keyword evidence="9 13" id="KW-0460">Magnesium</keyword>
<keyword evidence="8 13" id="KW-0067">ATP-binding</keyword>
<evidence type="ECO:0000256" key="8">
    <source>
        <dbReference type="ARBA" id="ARBA00022840"/>
    </source>
</evidence>
<comment type="catalytic activity">
    <reaction evidence="12 13">
        <text>tRNA(Phe) + L-phenylalanine + ATP = L-phenylalanyl-tRNA(Phe) + AMP + diphosphate + H(+)</text>
        <dbReference type="Rhea" id="RHEA:19413"/>
        <dbReference type="Rhea" id="RHEA-COMP:9668"/>
        <dbReference type="Rhea" id="RHEA-COMP:9699"/>
        <dbReference type="ChEBI" id="CHEBI:15378"/>
        <dbReference type="ChEBI" id="CHEBI:30616"/>
        <dbReference type="ChEBI" id="CHEBI:33019"/>
        <dbReference type="ChEBI" id="CHEBI:58095"/>
        <dbReference type="ChEBI" id="CHEBI:78442"/>
        <dbReference type="ChEBI" id="CHEBI:78531"/>
        <dbReference type="ChEBI" id="CHEBI:456215"/>
        <dbReference type="EC" id="6.1.1.20"/>
    </reaction>
</comment>
<dbReference type="InterPro" id="IPR006195">
    <property type="entry name" value="aa-tRNA-synth_II"/>
</dbReference>